<evidence type="ECO:0000313" key="6">
    <source>
        <dbReference type="EMBL" id="MFC7411482.1"/>
    </source>
</evidence>
<dbReference type="PANTHER" id="PTHR10543">
    <property type="entry name" value="BETA-CAROTENE DIOXYGENASE"/>
    <property type="match status" value="1"/>
</dbReference>
<dbReference type="Pfam" id="PF03055">
    <property type="entry name" value="RPE65"/>
    <property type="match status" value="1"/>
</dbReference>
<organism evidence="6 7">
    <name type="scientific">Hydrogenophaga atypica</name>
    <dbReference type="NCBI Taxonomy" id="249409"/>
    <lineage>
        <taxon>Bacteria</taxon>
        <taxon>Pseudomonadati</taxon>
        <taxon>Pseudomonadota</taxon>
        <taxon>Betaproteobacteria</taxon>
        <taxon>Burkholderiales</taxon>
        <taxon>Comamonadaceae</taxon>
        <taxon>Hydrogenophaga</taxon>
    </lineage>
</organism>
<comment type="cofactor">
    <cofactor evidence="1">
        <name>Fe(2+)</name>
        <dbReference type="ChEBI" id="CHEBI:29033"/>
    </cofactor>
</comment>
<sequence length="492" mass="55440">MRADTVGQVKPTLHPGDHPYMTGAFAPNYTEYNATELEVIGEIPRRLNGVYLRNTQNPVHQPLGTYHVFDGDGMLHMLSFQNGKAEYRNRFLRTKGFMEEQAAGHALYAGLIDKPSLAQRPGWGARGGLKDTSATDVIVHAGAALTTFYQCGEPYCFDARTLDPLGVADWGEHVLPDNGISAHPKVCPRTGDLLFFNYSKTAPYMHYGEVDRNNQLVYYVPVPLPGPRLPHDMVFTEHFAILNDFPLHWDEALLPQGKHKLIYREDQPARFAVVPRRNAPQTGVRWFEASPTYVLHWLNAWEEGDELVLHGYHQKTPMPKLGYDNTGNTLGPERYGPTLYEWRLNLATGAVKERRLDERHLEFGMINCRHWGRPYRYSYNMIAHPSSFLFDGVMRYDHTTGASAQYLFGEGRFGSESPMAPCFDATEEDDGYVVSFVSDMNTDRSECVVLNARNLAAGPVARIMLPHRISSGTHSCWADASEIDESKWAGLA</sequence>
<evidence type="ECO:0000256" key="2">
    <source>
        <dbReference type="ARBA" id="ARBA00006787"/>
    </source>
</evidence>
<keyword evidence="7" id="KW-1185">Reference proteome</keyword>
<proteinExistence type="inferred from homology"/>
<dbReference type="EMBL" id="JBHTCA010000034">
    <property type="protein sequence ID" value="MFC7411482.1"/>
    <property type="molecule type" value="Genomic_DNA"/>
</dbReference>
<dbReference type="RefSeq" id="WP_382227963.1">
    <property type="nucleotide sequence ID" value="NZ_JBHTCA010000034.1"/>
</dbReference>
<keyword evidence="5" id="KW-0408">Iron</keyword>
<reference evidence="7" key="1">
    <citation type="journal article" date="2019" name="Int. J. Syst. Evol. Microbiol.">
        <title>The Global Catalogue of Microorganisms (GCM) 10K type strain sequencing project: providing services to taxonomists for standard genome sequencing and annotation.</title>
        <authorList>
            <consortium name="The Broad Institute Genomics Platform"/>
            <consortium name="The Broad Institute Genome Sequencing Center for Infectious Disease"/>
            <person name="Wu L."/>
            <person name="Ma J."/>
        </authorList>
    </citation>
    <scope>NUCLEOTIDE SEQUENCE [LARGE SCALE GENOMIC DNA]</scope>
    <source>
        <strain evidence="7">CGMCC 1.12371</strain>
    </source>
</reference>
<name>A0ABW2QS16_9BURK</name>
<evidence type="ECO:0000256" key="5">
    <source>
        <dbReference type="ARBA" id="ARBA00023004"/>
    </source>
</evidence>
<dbReference type="Proteomes" id="UP001596501">
    <property type="component" value="Unassembled WGS sequence"/>
</dbReference>
<protein>
    <submittedName>
        <fullName evidence="6">Carotenoid oxygenase family protein</fullName>
    </submittedName>
</protein>
<dbReference type="InterPro" id="IPR004294">
    <property type="entry name" value="Carotenoid_Oase"/>
</dbReference>
<dbReference type="PANTHER" id="PTHR10543:SF89">
    <property type="entry name" value="CAROTENOID 9,10(9',10')-CLEAVAGE DIOXYGENASE 1"/>
    <property type="match status" value="1"/>
</dbReference>
<comment type="similarity">
    <text evidence="2">Belongs to the carotenoid oxygenase family.</text>
</comment>
<evidence type="ECO:0000313" key="7">
    <source>
        <dbReference type="Proteomes" id="UP001596501"/>
    </source>
</evidence>
<gene>
    <name evidence="6" type="ORF">ACFQPB_21715</name>
</gene>
<accession>A0ABW2QS16</accession>
<evidence type="ECO:0000256" key="4">
    <source>
        <dbReference type="ARBA" id="ARBA00023002"/>
    </source>
</evidence>
<evidence type="ECO:0000256" key="1">
    <source>
        <dbReference type="ARBA" id="ARBA00001954"/>
    </source>
</evidence>
<comment type="caution">
    <text evidence="6">The sequence shown here is derived from an EMBL/GenBank/DDBJ whole genome shotgun (WGS) entry which is preliminary data.</text>
</comment>
<evidence type="ECO:0000256" key="3">
    <source>
        <dbReference type="ARBA" id="ARBA00022723"/>
    </source>
</evidence>
<keyword evidence="4" id="KW-0560">Oxidoreductase</keyword>
<keyword evidence="3" id="KW-0479">Metal-binding</keyword>